<dbReference type="PROSITE" id="PS50240">
    <property type="entry name" value="TRYPSIN_DOM"/>
    <property type="match status" value="1"/>
</dbReference>
<keyword evidence="4" id="KW-1185">Reference proteome</keyword>
<evidence type="ECO:0000313" key="3">
    <source>
        <dbReference type="EMBL" id="NXV81176.1"/>
    </source>
</evidence>
<dbReference type="PANTHER" id="PTHR24252">
    <property type="entry name" value="ACROSIN-RELATED"/>
    <property type="match status" value="1"/>
</dbReference>
<dbReference type="SMART" id="SM00020">
    <property type="entry name" value="Tryp_SPc"/>
    <property type="match status" value="1"/>
</dbReference>
<evidence type="ECO:0000313" key="4">
    <source>
        <dbReference type="Proteomes" id="UP000518911"/>
    </source>
</evidence>
<accession>A0A7L3WWS1</accession>
<dbReference type="InterPro" id="IPR001254">
    <property type="entry name" value="Trypsin_dom"/>
</dbReference>
<dbReference type="GO" id="GO:0006508">
    <property type="term" value="P:proteolysis"/>
    <property type="evidence" value="ECO:0007669"/>
    <property type="project" value="InterPro"/>
</dbReference>
<feature type="domain" description="Peptidase S1" evidence="2">
    <location>
        <begin position="1"/>
        <end position="116"/>
    </location>
</feature>
<dbReference type="Gene3D" id="2.40.10.10">
    <property type="entry name" value="Trypsin-like serine proteases"/>
    <property type="match status" value="2"/>
</dbReference>
<keyword evidence="1" id="KW-1015">Disulfide bond</keyword>
<proteinExistence type="predicted"/>
<organism evidence="3 4">
    <name type="scientific">Atlantisia rogersi</name>
    <name type="common">Inaccessible Island rail</name>
    <dbReference type="NCBI Taxonomy" id="2478892"/>
    <lineage>
        <taxon>Eukaryota</taxon>
        <taxon>Metazoa</taxon>
        <taxon>Chordata</taxon>
        <taxon>Craniata</taxon>
        <taxon>Vertebrata</taxon>
        <taxon>Euteleostomi</taxon>
        <taxon>Archelosauria</taxon>
        <taxon>Archosauria</taxon>
        <taxon>Dinosauria</taxon>
        <taxon>Saurischia</taxon>
        <taxon>Theropoda</taxon>
        <taxon>Coelurosauria</taxon>
        <taxon>Aves</taxon>
        <taxon>Neognathae</taxon>
        <taxon>Neoaves</taxon>
        <taxon>Gruiformes</taxon>
        <taxon>Rallidae</taxon>
        <taxon>Atlantisia</taxon>
    </lineage>
</organism>
<reference evidence="3 4" key="1">
    <citation type="submission" date="2019-09" db="EMBL/GenBank/DDBJ databases">
        <title>Bird 10,000 Genomes (B10K) Project - Family phase.</title>
        <authorList>
            <person name="Zhang G."/>
        </authorList>
    </citation>
    <scope>NUCLEOTIDE SEQUENCE [LARGE SCALE GENOMIC DNA]</scope>
    <source>
        <strain evidence="3">OUT-0055</strain>
        <tissue evidence="3">Blood</tissue>
    </source>
</reference>
<dbReference type="Proteomes" id="UP000518911">
    <property type="component" value="Unassembled WGS sequence"/>
</dbReference>
<feature type="non-terminal residue" evidence="3">
    <location>
        <position position="1"/>
    </location>
</feature>
<dbReference type="GO" id="GO:0007340">
    <property type="term" value="P:acrosome reaction"/>
    <property type="evidence" value="ECO:0007669"/>
    <property type="project" value="TreeGrafter"/>
</dbReference>
<sequence length="116" mass="12736">AQVRGIRRLIIHEDYYNVTQKNDIALLELDQPVLCSAYTQLACVPDATLRVSQLTTCYSSGWGAMMEGASSTDVLQEAKVNLINLRLCNSSGWYRGAVHTHNLCAGYPQGGIDTCQ</sequence>
<evidence type="ECO:0000256" key="1">
    <source>
        <dbReference type="ARBA" id="ARBA00023157"/>
    </source>
</evidence>
<name>A0A7L3WWS1_9GRUI</name>
<protein>
    <submittedName>
        <fullName evidence="3">ACRO protein</fullName>
    </submittedName>
</protein>
<dbReference type="EMBL" id="VZUJ01113868">
    <property type="protein sequence ID" value="NXV81176.1"/>
    <property type="molecule type" value="Genomic_DNA"/>
</dbReference>
<dbReference type="InterPro" id="IPR009003">
    <property type="entry name" value="Peptidase_S1_PA"/>
</dbReference>
<feature type="non-terminal residue" evidence="3">
    <location>
        <position position="116"/>
    </location>
</feature>
<dbReference type="AlphaFoldDB" id="A0A7L3WWS1"/>
<dbReference type="PANTHER" id="PTHR24252:SF8">
    <property type="entry name" value="ACROSIN"/>
    <property type="match status" value="1"/>
</dbReference>
<comment type="caution">
    <text evidence="3">The sequence shown here is derived from an EMBL/GenBank/DDBJ whole genome shotgun (WGS) entry which is preliminary data.</text>
</comment>
<dbReference type="Pfam" id="PF00089">
    <property type="entry name" value="Trypsin"/>
    <property type="match status" value="1"/>
</dbReference>
<dbReference type="GO" id="GO:0004252">
    <property type="term" value="F:serine-type endopeptidase activity"/>
    <property type="evidence" value="ECO:0007669"/>
    <property type="project" value="InterPro"/>
</dbReference>
<gene>
    <name evidence="3" type="primary">Acr_9</name>
    <name evidence="3" type="ORF">ATLROG_R03948</name>
</gene>
<dbReference type="InterPro" id="IPR043504">
    <property type="entry name" value="Peptidase_S1_PA_chymotrypsin"/>
</dbReference>
<evidence type="ECO:0000259" key="2">
    <source>
        <dbReference type="PROSITE" id="PS50240"/>
    </source>
</evidence>
<dbReference type="OrthoDB" id="6339452at2759"/>
<dbReference type="SUPFAM" id="SSF50494">
    <property type="entry name" value="Trypsin-like serine proteases"/>
    <property type="match status" value="1"/>
</dbReference>